<organism evidence="3 4">
    <name type="scientific">Stenomitos frigidus ULC18</name>
    <dbReference type="NCBI Taxonomy" id="2107698"/>
    <lineage>
        <taxon>Bacteria</taxon>
        <taxon>Bacillati</taxon>
        <taxon>Cyanobacteriota</taxon>
        <taxon>Cyanophyceae</taxon>
        <taxon>Leptolyngbyales</taxon>
        <taxon>Leptolyngbyaceae</taxon>
        <taxon>Stenomitos</taxon>
    </lineage>
</organism>
<protein>
    <recommendedName>
        <fullName evidence="2">FecR protein domain-containing protein</fullName>
    </recommendedName>
</protein>
<feature type="compositionally biased region" description="Low complexity" evidence="1">
    <location>
        <begin position="349"/>
        <end position="369"/>
    </location>
</feature>
<feature type="domain" description="FecR protein" evidence="2">
    <location>
        <begin position="69"/>
        <end position="144"/>
    </location>
</feature>
<gene>
    <name evidence="3" type="ORF">C7B82_04490</name>
</gene>
<feature type="region of interest" description="Disordered" evidence="1">
    <location>
        <begin position="249"/>
        <end position="281"/>
    </location>
</feature>
<dbReference type="AlphaFoldDB" id="A0A2T1EKY4"/>
<evidence type="ECO:0000259" key="2">
    <source>
        <dbReference type="Pfam" id="PF04773"/>
    </source>
</evidence>
<evidence type="ECO:0000313" key="3">
    <source>
        <dbReference type="EMBL" id="PSB33409.1"/>
    </source>
</evidence>
<reference evidence="4" key="1">
    <citation type="submission" date="2018-02" db="EMBL/GenBank/DDBJ databases">
        <authorList>
            <person name="Moore K."/>
            <person name="Momper L."/>
        </authorList>
    </citation>
    <scope>NUCLEOTIDE SEQUENCE [LARGE SCALE GENOMIC DNA]</scope>
    <source>
        <strain evidence="4">ULC18</strain>
    </source>
</reference>
<accession>A0A2T1EKY4</accession>
<dbReference type="InterPro" id="IPR006860">
    <property type="entry name" value="FecR"/>
</dbReference>
<dbReference type="Pfam" id="PF04773">
    <property type="entry name" value="FecR"/>
    <property type="match status" value="1"/>
</dbReference>
<comment type="caution">
    <text evidence="3">The sequence shown here is derived from an EMBL/GenBank/DDBJ whole genome shotgun (WGS) entry which is preliminary data.</text>
</comment>
<keyword evidence="4" id="KW-1185">Reference proteome</keyword>
<evidence type="ECO:0000313" key="4">
    <source>
        <dbReference type="Proteomes" id="UP000239576"/>
    </source>
</evidence>
<dbReference type="Proteomes" id="UP000239576">
    <property type="component" value="Unassembled WGS sequence"/>
</dbReference>
<name>A0A2T1EKY4_9CYAN</name>
<feature type="compositionally biased region" description="Polar residues" evidence="1">
    <location>
        <begin position="266"/>
        <end position="281"/>
    </location>
</feature>
<reference evidence="3 4" key="2">
    <citation type="submission" date="2018-03" db="EMBL/GenBank/DDBJ databases">
        <title>The ancient ancestry and fast evolution of plastids.</title>
        <authorList>
            <person name="Moore K.R."/>
            <person name="Magnabosco C."/>
            <person name="Momper L."/>
            <person name="Gold D.A."/>
            <person name="Bosak T."/>
            <person name="Fournier G.P."/>
        </authorList>
    </citation>
    <scope>NUCLEOTIDE SEQUENCE [LARGE SCALE GENOMIC DNA]</scope>
    <source>
        <strain evidence="3 4">ULC18</strain>
    </source>
</reference>
<feature type="region of interest" description="Disordered" evidence="1">
    <location>
        <begin position="314"/>
        <end position="384"/>
    </location>
</feature>
<sequence length="384" mass="39475">MVEGYLSRYLAPFVALSLWSGSVCLPSASHAEVPLNRAVIASLRNAVELILKNQAPRSAKVNDALVPGDAIATARAALAELRFNDGSLARVGGQALFRFLPNTRTFQISNGTLLLLVPPGRGKTQVQTPNAAAGIRGSALFVRYLPETDVTIIGALTDSGIEITNRDRAQTQSLGAGQIVVIVKNRIEQIYRFDLKTFYDTSELVKGLDLQRPALNEQAAAPTDPAIAAVRAETSEAVKIQTSLGSFSEVTATDSQPSDANARAPQRNQPTSTSSTTLNQATEASRTIALPTDHLLVPPTAAFPSAFPSTVALPPGLPGGNSPAIGAPTSELGSPPGLAGTTTGRSGSLPPGLAGTAPGLAGTTPGQSGSPPPGQANTTPGLAP</sequence>
<evidence type="ECO:0000256" key="1">
    <source>
        <dbReference type="SAM" id="MobiDB-lite"/>
    </source>
</evidence>
<feature type="compositionally biased region" description="Polar residues" evidence="1">
    <location>
        <begin position="249"/>
        <end position="259"/>
    </location>
</feature>
<proteinExistence type="predicted"/>
<dbReference type="EMBL" id="PVWK01000018">
    <property type="protein sequence ID" value="PSB33409.1"/>
    <property type="molecule type" value="Genomic_DNA"/>
</dbReference>
<dbReference type="OrthoDB" id="530299at2"/>